<keyword evidence="4 12" id="KW-1003">Cell membrane</keyword>
<keyword evidence="7 12" id="KW-0479">Metal-binding</keyword>
<dbReference type="RefSeq" id="WP_011830158.1">
    <property type="nucleotide sequence ID" value="NC_008825.1"/>
</dbReference>
<feature type="transmembrane region" description="Helical" evidence="12">
    <location>
        <begin position="94"/>
        <end position="115"/>
    </location>
</feature>
<keyword evidence="5 12" id="KW-0349">Heme</keyword>
<comment type="subcellular location">
    <subcellularLocation>
        <location evidence="12">Cell inner membrane</location>
    </subcellularLocation>
    <subcellularLocation>
        <location evidence="1">Cell membrane</location>
        <topology evidence="1">Multi-pass membrane protein</topology>
    </subcellularLocation>
</comment>
<dbReference type="PANTHER" id="PTHR30365:SF14">
    <property type="entry name" value="CYTOCHROME BD MENAQUINOL OXIDASE SUBUNIT I-RELATED"/>
    <property type="match status" value="1"/>
</dbReference>
<gene>
    <name evidence="13" type="ordered locus">Mpe_A2573</name>
</gene>
<dbReference type="STRING" id="420662.Mpe_A2573"/>
<dbReference type="InterPro" id="IPR002585">
    <property type="entry name" value="Cyt-d_ubiquinol_oxidase_su_1"/>
</dbReference>
<evidence type="ECO:0000256" key="5">
    <source>
        <dbReference type="ARBA" id="ARBA00022617"/>
    </source>
</evidence>
<dbReference type="GO" id="GO:0019646">
    <property type="term" value="P:aerobic electron transport chain"/>
    <property type="evidence" value="ECO:0007669"/>
    <property type="project" value="InterPro"/>
</dbReference>
<evidence type="ECO:0000256" key="1">
    <source>
        <dbReference type="ARBA" id="ARBA00004651"/>
    </source>
</evidence>
<keyword evidence="13" id="KW-0560">Oxidoreductase</keyword>
<dbReference type="Pfam" id="PF01654">
    <property type="entry name" value="Cyt_bd_oxida_I"/>
    <property type="match status" value="1"/>
</dbReference>
<feature type="transmembrane region" description="Helical" evidence="12">
    <location>
        <begin position="216"/>
        <end position="234"/>
    </location>
</feature>
<evidence type="ECO:0000256" key="7">
    <source>
        <dbReference type="ARBA" id="ARBA00022723"/>
    </source>
</evidence>
<reference evidence="13 14" key="1">
    <citation type="journal article" date="2007" name="J. Bacteriol.">
        <title>Whole-genome analysis of the methyl tert-butyl ether-degrading beta-proteobacterium Methylibium petroleiphilum PM1.</title>
        <authorList>
            <person name="Kane S.R."/>
            <person name="Chakicherla A.Y."/>
            <person name="Chain P.S.G."/>
            <person name="Schmidt R."/>
            <person name="Shin M.W."/>
            <person name="Legler T.C."/>
            <person name="Scow K.M."/>
            <person name="Larimer F.W."/>
            <person name="Lucas S.M."/>
            <person name="Richardson P.M."/>
            <person name="Hristova K.R."/>
        </authorList>
    </citation>
    <scope>NUCLEOTIDE SEQUENCE [LARGE SCALE GENOMIC DNA]</scope>
    <source>
        <strain evidence="14">ATCC BAA-1232 / LMG 22953 / PM1</strain>
    </source>
</reference>
<feature type="transmembrane region" description="Helical" evidence="12">
    <location>
        <begin position="404"/>
        <end position="424"/>
    </location>
</feature>
<dbReference type="GO" id="GO:0020037">
    <property type="term" value="F:heme binding"/>
    <property type="evidence" value="ECO:0007669"/>
    <property type="project" value="TreeGrafter"/>
</dbReference>
<dbReference type="GO" id="GO:0005886">
    <property type="term" value="C:plasma membrane"/>
    <property type="evidence" value="ECO:0007669"/>
    <property type="project" value="UniProtKB-SubCell"/>
</dbReference>
<evidence type="ECO:0000256" key="2">
    <source>
        <dbReference type="ARBA" id="ARBA00009819"/>
    </source>
</evidence>
<dbReference type="GO" id="GO:0009055">
    <property type="term" value="F:electron transfer activity"/>
    <property type="evidence" value="ECO:0007669"/>
    <property type="project" value="UniProtKB-UniRule"/>
</dbReference>
<feature type="transmembrane region" description="Helical" evidence="12">
    <location>
        <begin position="181"/>
        <end position="204"/>
    </location>
</feature>
<name>A2SIY7_METPP</name>
<proteinExistence type="inferred from homology"/>
<keyword evidence="8 12" id="KW-0249">Electron transport</keyword>
<dbReference type="HOGENOM" id="CLU_030555_3_1_4"/>
<dbReference type="GO" id="GO:0016682">
    <property type="term" value="F:oxidoreductase activity, acting on diphenols and related substances as donors, oxygen as acceptor"/>
    <property type="evidence" value="ECO:0007669"/>
    <property type="project" value="TreeGrafter"/>
</dbReference>
<dbReference type="PIRSF" id="PIRSF006446">
    <property type="entry name" value="Cyt_quinol_oxidase_1"/>
    <property type="match status" value="1"/>
</dbReference>
<dbReference type="GO" id="GO:0046872">
    <property type="term" value="F:metal ion binding"/>
    <property type="evidence" value="ECO:0007669"/>
    <property type="project" value="UniProtKB-UniRule"/>
</dbReference>
<evidence type="ECO:0000256" key="12">
    <source>
        <dbReference type="PIRNR" id="PIRNR006446"/>
    </source>
</evidence>
<keyword evidence="10 12" id="KW-0408">Iron</keyword>
<feature type="transmembrane region" description="Helical" evidence="12">
    <location>
        <begin position="53"/>
        <end position="74"/>
    </location>
</feature>
<feature type="transmembrane region" description="Helical" evidence="12">
    <location>
        <begin position="12"/>
        <end position="32"/>
    </location>
</feature>
<evidence type="ECO:0000256" key="11">
    <source>
        <dbReference type="ARBA" id="ARBA00023136"/>
    </source>
</evidence>
<evidence type="ECO:0000256" key="8">
    <source>
        <dbReference type="ARBA" id="ARBA00022982"/>
    </source>
</evidence>
<feature type="transmembrane region" description="Helical" evidence="12">
    <location>
        <begin position="127"/>
        <end position="145"/>
    </location>
</feature>
<dbReference type="KEGG" id="mpt:Mpe_A2573"/>
<accession>A2SIY7</accession>
<evidence type="ECO:0000313" key="14">
    <source>
        <dbReference type="Proteomes" id="UP000000366"/>
    </source>
</evidence>
<dbReference type="eggNOG" id="COG1271">
    <property type="taxonomic scope" value="Bacteria"/>
</dbReference>
<feature type="transmembrane region" description="Helical" evidence="12">
    <location>
        <begin position="313"/>
        <end position="333"/>
    </location>
</feature>
<evidence type="ECO:0000256" key="4">
    <source>
        <dbReference type="ARBA" id="ARBA00022475"/>
    </source>
</evidence>
<organism evidence="13 14">
    <name type="scientific">Methylibium petroleiphilum (strain ATCC BAA-1232 / LMG 22953 / PM1)</name>
    <dbReference type="NCBI Taxonomy" id="420662"/>
    <lineage>
        <taxon>Bacteria</taxon>
        <taxon>Pseudomonadati</taxon>
        <taxon>Pseudomonadota</taxon>
        <taxon>Betaproteobacteria</taxon>
        <taxon>Burkholderiales</taxon>
        <taxon>Sphaerotilaceae</taxon>
        <taxon>Methylibium</taxon>
    </lineage>
</organism>
<protein>
    <submittedName>
        <fullName evidence="13">Cytochrome D ubiquinol oxidase subunit</fullName>
        <ecNumber evidence="13">1.10.3.-</ecNumber>
    </submittedName>
</protein>
<dbReference type="GO" id="GO:0070069">
    <property type="term" value="C:cytochrome complex"/>
    <property type="evidence" value="ECO:0007669"/>
    <property type="project" value="UniProtKB-UniRule"/>
</dbReference>
<dbReference type="Proteomes" id="UP000000366">
    <property type="component" value="Chromosome"/>
</dbReference>
<keyword evidence="6 12" id="KW-0812">Transmembrane</keyword>
<dbReference type="EMBL" id="CP000555">
    <property type="protein sequence ID" value="ABM95526.1"/>
    <property type="molecule type" value="Genomic_DNA"/>
</dbReference>
<sequence>MDPLILARAQFAANITFHILFPTITIALGWLLMFFRWRWLRTHDGAWLAAYRFWTKVFALSFALGVVSGITMSFQFGTNWPGFMEKAGNVAGPLLGYEVLTAFFLEAGFLGVMLFGHGRVSERIHMMASFFVAFGTTVSAFWILALNSWMQTPAGHEVIDGVFHVKSWAEVLFNPSFPYRFTHMLLASGLTCAFLMAGLSAWQLLRGQAERSAPKVMRVGLTVAALLIPVQIFVGDLHGLNTLKHQPQKIAAMEGVWETERGAPLLLFAVPDDKARTNHFEIAIPKMASLVLTHDADGEIKGLNDFPDAHPPAAPLFFAFRVMVGMGVLMLLVSWVGWWMGRRVGWAPQRLSRGLLWVLAGMSFSGWVATVAGWYVTEIGRQPFIVYGLLRTADVAATTVPSSMIALSLAMYVTLYLALIVAYVSVLKYMAEKPEDVIEPDALERAEGRAAAALAKGSAT</sequence>
<evidence type="ECO:0000313" key="13">
    <source>
        <dbReference type="EMBL" id="ABM95526.1"/>
    </source>
</evidence>
<dbReference type="AlphaFoldDB" id="A2SIY7"/>
<dbReference type="EC" id="1.10.3.-" evidence="13"/>
<evidence type="ECO:0000256" key="6">
    <source>
        <dbReference type="ARBA" id="ARBA00022692"/>
    </source>
</evidence>
<dbReference type="PANTHER" id="PTHR30365">
    <property type="entry name" value="CYTOCHROME D UBIQUINOL OXIDASE"/>
    <property type="match status" value="1"/>
</dbReference>
<evidence type="ECO:0000256" key="9">
    <source>
        <dbReference type="ARBA" id="ARBA00022989"/>
    </source>
</evidence>
<keyword evidence="9 12" id="KW-1133">Transmembrane helix</keyword>
<comment type="similarity">
    <text evidence="2 12">Belongs to the cytochrome ubiquinol oxidase subunit 1 family.</text>
</comment>
<evidence type="ECO:0000256" key="10">
    <source>
        <dbReference type="ARBA" id="ARBA00023004"/>
    </source>
</evidence>
<keyword evidence="3 12" id="KW-0813">Transport</keyword>
<keyword evidence="11 12" id="KW-0472">Membrane</keyword>
<feature type="transmembrane region" description="Helical" evidence="12">
    <location>
        <begin position="354"/>
        <end position="376"/>
    </location>
</feature>
<keyword evidence="14" id="KW-1185">Reference proteome</keyword>
<evidence type="ECO:0000256" key="3">
    <source>
        <dbReference type="ARBA" id="ARBA00022448"/>
    </source>
</evidence>